<dbReference type="PIRSF" id="PIRSF016578">
    <property type="entry name" value="HsaA"/>
    <property type="match status" value="1"/>
</dbReference>
<evidence type="ECO:0000256" key="4">
    <source>
        <dbReference type="ARBA" id="ARBA00022827"/>
    </source>
</evidence>
<dbReference type="SUPFAM" id="SSF47203">
    <property type="entry name" value="Acyl-CoA dehydrogenase C-terminal domain-like"/>
    <property type="match status" value="1"/>
</dbReference>
<dbReference type="RefSeq" id="WP_156014993.1">
    <property type="nucleotide sequence ID" value="NZ_CP045484.1"/>
</dbReference>
<dbReference type="InterPro" id="IPR046373">
    <property type="entry name" value="Acyl-CoA_Oxase/DH_mid-dom_sf"/>
</dbReference>
<dbReference type="KEGG" id="soh:D1869_10150"/>
<evidence type="ECO:0000313" key="12">
    <source>
        <dbReference type="Proteomes" id="UP000427373"/>
    </source>
</evidence>
<dbReference type="GO" id="GO:0003995">
    <property type="term" value="F:acyl-CoA dehydrogenase activity"/>
    <property type="evidence" value="ECO:0007669"/>
    <property type="project" value="TreeGrafter"/>
</dbReference>
<dbReference type="InterPro" id="IPR013786">
    <property type="entry name" value="AcylCoA_DH/ox_N"/>
</dbReference>
<dbReference type="FunFam" id="1.10.540.10:FF:000002">
    <property type="entry name" value="Acyl-CoA dehydrogenase FadE19"/>
    <property type="match status" value="1"/>
</dbReference>
<keyword evidence="12" id="KW-1185">Reference proteome</keyword>
<evidence type="ECO:0000256" key="2">
    <source>
        <dbReference type="ARBA" id="ARBA00009347"/>
    </source>
</evidence>
<sequence>MVFPLKSIEDFTIDLTQDHELLRNAVREFAENEVRKYVEKGEVERDFPKDLKERAKDLGLYGLDVPTEYNGQGADYLSLLVTAEELSRIWTSFSTFFLIQWMFNQAILKWGNESLKKRYLRDTAKGEKIAAFCNTEPDAGSDVAGIKSTAKKVNDHYVLNARKMFITNGDIADYYLITARTSPPDPKAKWKGITVFIVEREWGVKTVSRIETTGLKASHTAEIMLEDVKVPEENVLGEVDMGFKYAVESFDYARTIVSSQAIGIAQQAFEKLVNYSLQRTAFEKKLAEFELVQQKVSESLDDLETSRLLTYWAGTLYKRGRMQEYIIAASLAKFHSTEAAERIVMRAMTVHGGYGVSVSTGLERLLRDLQILKTYEGTNDIQRISAARQFYYRFMGVKV</sequence>
<protein>
    <submittedName>
        <fullName evidence="11">Acyl-CoA dehydrogenase</fullName>
    </submittedName>
</protein>
<dbReference type="Pfam" id="PF02770">
    <property type="entry name" value="Acyl-CoA_dh_M"/>
    <property type="match status" value="1"/>
</dbReference>
<evidence type="ECO:0000256" key="5">
    <source>
        <dbReference type="ARBA" id="ARBA00023002"/>
    </source>
</evidence>
<dbReference type="Proteomes" id="UP000582213">
    <property type="component" value="Unassembled WGS sequence"/>
</dbReference>
<evidence type="ECO:0000313" key="11">
    <source>
        <dbReference type="EMBL" id="QGR17507.1"/>
    </source>
</evidence>
<dbReference type="PANTHER" id="PTHR43884:SF12">
    <property type="entry name" value="ISOVALERYL-COA DEHYDROGENASE, MITOCHONDRIAL-RELATED"/>
    <property type="match status" value="1"/>
</dbReference>
<dbReference type="OrthoDB" id="275197at2157"/>
<evidence type="ECO:0000256" key="6">
    <source>
        <dbReference type="RuleBase" id="RU362125"/>
    </source>
</evidence>
<gene>
    <name evidence="11" type="ORF">D1869_10150</name>
    <name evidence="10" type="ORF">HNQ62_001590</name>
</gene>
<dbReference type="InterPro" id="IPR036250">
    <property type="entry name" value="AcylCo_DH-like_C"/>
</dbReference>
<dbReference type="GO" id="GO:0050660">
    <property type="term" value="F:flavin adenine dinucleotide binding"/>
    <property type="evidence" value="ECO:0007669"/>
    <property type="project" value="InterPro"/>
</dbReference>
<evidence type="ECO:0000256" key="1">
    <source>
        <dbReference type="ARBA" id="ARBA00001974"/>
    </source>
</evidence>
<comment type="cofactor">
    <cofactor evidence="1 6">
        <name>FAD</name>
        <dbReference type="ChEBI" id="CHEBI:57692"/>
    </cofactor>
</comment>
<feature type="domain" description="Acyl-CoA dehydrogenase/oxidase N-terminal" evidence="9">
    <location>
        <begin position="16"/>
        <end position="127"/>
    </location>
</feature>
<evidence type="ECO:0000313" key="13">
    <source>
        <dbReference type="Proteomes" id="UP000582213"/>
    </source>
</evidence>
<evidence type="ECO:0000259" key="9">
    <source>
        <dbReference type="Pfam" id="PF02771"/>
    </source>
</evidence>
<comment type="similarity">
    <text evidence="2 6">Belongs to the acyl-CoA dehydrogenase family.</text>
</comment>
<dbReference type="EMBL" id="JACHFY010000007">
    <property type="protein sequence ID" value="MBB5253819.1"/>
    <property type="molecule type" value="Genomic_DNA"/>
</dbReference>
<feature type="domain" description="Acyl-CoA oxidase/dehydrogenase middle" evidence="8">
    <location>
        <begin position="131"/>
        <end position="228"/>
    </location>
</feature>
<feature type="domain" description="Acyl-CoA dehydrogenase/oxidase C-terminal" evidence="7">
    <location>
        <begin position="241"/>
        <end position="389"/>
    </location>
</feature>
<dbReference type="InterPro" id="IPR009075">
    <property type="entry name" value="AcylCo_DH/oxidase_C"/>
</dbReference>
<evidence type="ECO:0000256" key="3">
    <source>
        <dbReference type="ARBA" id="ARBA00022630"/>
    </source>
</evidence>
<proteinExistence type="inferred from homology"/>
<reference evidence="11 12" key="1">
    <citation type="submission" date="2019-10" db="EMBL/GenBank/DDBJ databases">
        <title>Genome Sequences from Six Type Strain Members of the Archaeal Family Sulfolobaceae: Acidianus ambivalens, Acidianus infernus, Metallosphaera prunae, Stygiolobus azoricus, Sulfolobus metallicus, and Sulfurisphaera ohwakuensis.</title>
        <authorList>
            <person name="Counts J.A."/>
            <person name="Kelly R.M."/>
        </authorList>
    </citation>
    <scope>NUCLEOTIDE SEQUENCE [LARGE SCALE GENOMIC DNA]</scope>
    <source>
        <strain evidence="11 12">TA-1</strain>
    </source>
</reference>
<evidence type="ECO:0000259" key="8">
    <source>
        <dbReference type="Pfam" id="PF02770"/>
    </source>
</evidence>
<dbReference type="Proteomes" id="UP000427373">
    <property type="component" value="Chromosome"/>
</dbReference>
<dbReference type="Pfam" id="PF02771">
    <property type="entry name" value="Acyl-CoA_dh_N"/>
    <property type="match status" value="1"/>
</dbReference>
<dbReference type="InterPro" id="IPR006091">
    <property type="entry name" value="Acyl-CoA_Oxase/DH_mid-dom"/>
</dbReference>
<dbReference type="FunFam" id="2.40.110.10:FF:000001">
    <property type="entry name" value="Acyl-CoA dehydrogenase, mitochondrial"/>
    <property type="match status" value="1"/>
</dbReference>
<dbReference type="Pfam" id="PF00441">
    <property type="entry name" value="Acyl-CoA_dh_1"/>
    <property type="match status" value="1"/>
</dbReference>
<reference evidence="10 13" key="2">
    <citation type="submission" date="2020-08" db="EMBL/GenBank/DDBJ databases">
        <title>Genomic Encyclopedia of Type Strains, Phase IV (KMG-IV): sequencing the most valuable type-strain genomes for metagenomic binning, comparative biology and taxonomic classification.</title>
        <authorList>
            <person name="Goeker M."/>
        </authorList>
    </citation>
    <scope>NUCLEOTIDE SEQUENCE [LARGE SCALE GENOMIC DNA]</scope>
    <source>
        <strain evidence="10 13">DSM 12421</strain>
    </source>
</reference>
<organism evidence="11 12">
    <name type="scientific">Sulfurisphaera ohwakuensis</name>
    <dbReference type="NCBI Taxonomy" id="69656"/>
    <lineage>
        <taxon>Archaea</taxon>
        <taxon>Thermoproteota</taxon>
        <taxon>Thermoprotei</taxon>
        <taxon>Sulfolobales</taxon>
        <taxon>Sulfolobaceae</taxon>
        <taxon>Sulfurisphaera</taxon>
    </lineage>
</organism>
<dbReference type="EMBL" id="CP045484">
    <property type="protein sequence ID" value="QGR17507.1"/>
    <property type="molecule type" value="Genomic_DNA"/>
</dbReference>
<dbReference type="GeneID" id="42801607"/>
<evidence type="ECO:0000313" key="10">
    <source>
        <dbReference type="EMBL" id="MBB5253819.1"/>
    </source>
</evidence>
<dbReference type="Gene3D" id="1.20.140.10">
    <property type="entry name" value="Butyryl-CoA Dehydrogenase, subunit A, domain 3"/>
    <property type="match status" value="1"/>
</dbReference>
<keyword evidence="4 6" id="KW-0274">FAD</keyword>
<dbReference type="InterPro" id="IPR037069">
    <property type="entry name" value="AcylCoA_DH/ox_N_sf"/>
</dbReference>
<accession>A0A650CJ08</accession>
<dbReference type="PANTHER" id="PTHR43884">
    <property type="entry name" value="ACYL-COA DEHYDROGENASE"/>
    <property type="match status" value="1"/>
</dbReference>
<name>A0A650CJ08_SULOH</name>
<dbReference type="Gene3D" id="1.10.540.10">
    <property type="entry name" value="Acyl-CoA dehydrogenase/oxidase, N-terminal domain"/>
    <property type="match status" value="1"/>
</dbReference>
<keyword evidence="5 6" id="KW-0560">Oxidoreductase</keyword>
<dbReference type="Gene3D" id="2.40.110.10">
    <property type="entry name" value="Butyryl-CoA Dehydrogenase, subunit A, domain 2"/>
    <property type="match status" value="1"/>
</dbReference>
<dbReference type="InterPro" id="IPR009100">
    <property type="entry name" value="AcylCoA_DH/oxidase_NM_dom_sf"/>
</dbReference>
<evidence type="ECO:0000259" key="7">
    <source>
        <dbReference type="Pfam" id="PF00441"/>
    </source>
</evidence>
<dbReference type="AlphaFoldDB" id="A0A650CJ08"/>
<dbReference type="SUPFAM" id="SSF56645">
    <property type="entry name" value="Acyl-CoA dehydrogenase NM domain-like"/>
    <property type="match status" value="1"/>
</dbReference>
<keyword evidence="3 6" id="KW-0285">Flavoprotein</keyword>